<dbReference type="SUPFAM" id="SSF56112">
    <property type="entry name" value="Protein kinase-like (PK-like)"/>
    <property type="match status" value="1"/>
</dbReference>
<evidence type="ECO:0000256" key="1">
    <source>
        <dbReference type="ARBA" id="ARBA00022527"/>
    </source>
</evidence>
<accession>A0A8H5CEF1</accession>
<dbReference type="GO" id="GO:0004674">
    <property type="term" value="F:protein serine/threonine kinase activity"/>
    <property type="evidence" value="ECO:0007669"/>
    <property type="project" value="UniProtKB-KW"/>
</dbReference>
<evidence type="ECO:0000313" key="8">
    <source>
        <dbReference type="EMBL" id="KAF5340251.1"/>
    </source>
</evidence>
<sequence>MSGAQGRSPDKCPDCRVSFPLLEITVSHPRCKKCELLTPLPLNSEQYKNIFSWPQCAACSDSYRNMAPCDGLQACGEQPCQEIVGARSAGARGSAPGAMMPNTFMDRSHELQVSLQDRMKLGGGSGGTLLNTDVLQEREEHLKKGRKEATGIAVHWTCRREKTPGKVDSALGKGACNFSDSDTMTIVLAQILSHTNLTWSKAGNKELQMTEVSLRLAGNYTFDVGTSTMPLDEFMRHCYKKPEALAHYLLAPAKSRHSNGKSSAHRLELHLELWIHDDLYAKRCEGSSAGASSTIKSMVSKGRRSREPSDSDSMSSKQRRIELGSSFRSEFTPGTRRASTMVIQKSTEAKFRKILCLWDSDTAECELSETAEIEGQLADLHTAHGSMKLVHRLSIDSQLYTAKRFFRLSEKASPNPPSPPSIDGFTLKEHNEEIKAECIRSTLATVFLHAFYKHVEEQGEMGGVYKNLQIAETFLALENGQWAPTPASGMALFENGEDEERAMMWLVERYRPSSVLVVQKFSGTKRHTTPNADLLSLTIYAFAHFVYLWTSGVYVIADIQGTPGRVNDGDGLILFDLMTHTISGDSGVGDCGKEEIKQFLAQHECKDVCERLGLDIWVIPKANKKKKTPAPPSRRSGRLSGGREASPVEPTQEDAPIQAEPDKKPEEENVINTSED</sequence>
<evidence type="ECO:0000256" key="3">
    <source>
        <dbReference type="ARBA" id="ARBA00022741"/>
    </source>
</evidence>
<feature type="region of interest" description="Disordered" evidence="6">
    <location>
        <begin position="623"/>
        <end position="676"/>
    </location>
</feature>
<evidence type="ECO:0000259" key="7">
    <source>
        <dbReference type="PROSITE" id="PS51158"/>
    </source>
</evidence>
<dbReference type="OrthoDB" id="2744370at2759"/>
<feature type="region of interest" description="Disordered" evidence="6">
    <location>
        <begin position="291"/>
        <end position="320"/>
    </location>
</feature>
<comment type="caution">
    <text evidence="8">The sequence shown here is derived from an EMBL/GenBank/DDBJ whole genome shotgun (WGS) entry which is preliminary data.</text>
</comment>
<dbReference type="GO" id="GO:0031037">
    <property type="term" value="P:myosin II filament disassembly"/>
    <property type="evidence" value="ECO:0007669"/>
    <property type="project" value="TreeGrafter"/>
</dbReference>
<dbReference type="Proteomes" id="UP000541558">
    <property type="component" value="Unassembled WGS sequence"/>
</dbReference>
<keyword evidence="5" id="KW-0067">ATP-binding</keyword>
<dbReference type="Pfam" id="PF02816">
    <property type="entry name" value="Alpha_kinase"/>
    <property type="match status" value="1"/>
</dbReference>
<evidence type="ECO:0000256" key="4">
    <source>
        <dbReference type="ARBA" id="ARBA00022777"/>
    </source>
</evidence>
<keyword evidence="9" id="KW-1185">Reference proteome</keyword>
<dbReference type="SMART" id="SM00811">
    <property type="entry name" value="Alpha_kinase"/>
    <property type="match status" value="1"/>
</dbReference>
<dbReference type="GO" id="GO:0005524">
    <property type="term" value="F:ATP binding"/>
    <property type="evidence" value="ECO:0007669"/>
    <property type="project" value="UniProtKB-KW"/>
</dbReference>
<evidence type="ECO:0000256" key="5">
    <source>
        <dbReference type="ARBA" id="ARBA00022840"/>
    </source>
</evidence>
<evidence type="ECO:0000256" key="6">
    <source>
        <dbReference type="SAM" id="MobiDB-lite"/>
    </source>
</evidence>
<dbReference type="CDD" id="cd04515">
    <property type="entry name" value="Alpha_kinase"/>
    <property type="match status" value="1"/>
</dbReference>
<reference evidence="8 9" key="1">
    <citation type="journal article" date="2020" name="ISME J.">
        <title>Uncovering the hidden diversity of litter-decomposition mechanisms in mushroom-forming fungi.</title>
        <authorList>
            <person name="Floudas D."/>
            <person name="Bentzer J."/>
            <person name="Ahren D."/>
            <person name="Johansson T."/>
            <person name="Persson P."/>
            <person name="Tunlid A."/>
        </authorList>
    </citation>
    <scope>NUCLEOTIDE SEQUENCE [LARGE SCALE GENOMIC DNA]</scope>
    <source>
        <strain evidence="8 9">CBS 175.51</strain>
    </source>
</reference>
<evidence type="ECO:0000256" key="2">
    <source>
        <dbReference type="ARBA" id="ARBA00022679"/>
    </source>
</evidence>
<gene>
    <name evidence="8" type="ORF">D9611_007778</name>
</gene>
<organism evidence="8 9">
    <name type="scientific">Ephemerocybe angulata</name>
    <dbReference type="NCBI Taxonomy" id="980116"/>
    <lineage>
        <taxon>Eukaryota</taxon>
        <taxon>Fungi</taxon>
        <taxon>Dikarya</taxon>
        <taxon>Basidiomycota</taxon>
        <taxon>Agaricomycotina</taxon>
        <taxon>Agaricomycetes</taxon>
        <taxon>Agaricomycetidae</taxon>
        <taxon>Agaricales</taxon>
        <taxon>Agaricineae</taxon>
        <taxon>Psathyrellaceae</taxon>
        <taxon>Ephemerocybe</taxon>
    </lineage>
</organism>
<keyword evidence="4" id="KW-0418">Kinase</keyword>
<dbReference type="EMBL" id="JAACJK010000004">
    <property type="protein sequence ID" value="KAF5340251.1"/>
    <property type="molecule type" value="Genomic_DNA"/>
</dbReference>
<keyword evidence="1" id="KW-0723">Serine/threonine-protein kinase</keyword>
<keyword evidence="3" id="KW-0547">Nucleotide-binding</keyword>
<feature type="domain" description="Alpha-type protein kinase" evidence="7">
    <location>
        <begin position="350"/>
        <end position="617"/>
    </location>
</feature>
<dbReference type="InterPro" id="IPR011009">
    <property type="entry name" value="Kinase-like_dom_sf"/>
</dbReference>
<dbReference type="GO" id="GO:1903013">
    <property type="term" value="P:response to differentiation-inducing factor 1"/>
    <property type="evidence" value="ECO:0007669"/>
    <property type="project" value="TreeGrafter"/>
</dbReference>
<dbReference type="InterPro" id="IPR051852">
    <property type="entry name" value="Alpha-type_PK"/>
</dbReference>
<dbReference type="Gene3D" id="3.20.200.10">
    <property type="entry name" value="MHCK/EF2 kinase"/>
    <property type="match status" value="1"/>
</dbReference>
<dbReference type="PROSITE" id="PS51158">
    <property type="entry name" value="ALPHA_KINASE"/>
    <property type="match status" value="1"/>
</dbReference>
<dbReference type="InterPro" id="IPR004166">
    <property type="entry name" value="a-kinase_dom"/>
</dbReference>
<name>A0A8H5CEF1_9AGAR</name>
<dbReference type="PANTHER" id="PTHR45992">
    <property type="entry name" value="EUKARYOTIC ELONGATION FACTOR 2 KINASE-RELATED"/>
    <property type="match status" value="1"/>
</dbReference>
<evidence type="ECO:0000313" key="9">
    <source>
        <dbReference type="Proteomes" id="UP000541558"/>
    </source>
</evidence>
<dbReference type="AlphaFoldDB" id="A0A8H5CEF1"/>
<dbReference type="PANTHER" id="PTHR45992:SF2">
    <property type="entry name" value="EUKARYOTIC ELONGATION FACTOR 2 KINASE"/>
    <property type="match status" value="1"/>
</dbReference>
<proteinExistence type="predicted"/>
<keyword evidence="2" id="KW-0808">Transferase</keyword>
<protein>
    <recommendedName>
        <fullName evidence="7">Alpha-type protein kinase domain-containing protein</fullName>
    </recommendedName>
</protein>